<proteinExistence type="predicted"/>
<evidence type="ECO:0000313" key="2">
    <source>
        <dbReference type="Proteomes" id="UP000006253"/>
    </source>
</evidence>
<dbReference type="AlphaFoldDB" id="A0A0E2B5U0"/>
<comment type="caution">
    <text evidence="1">The sequence shown here is derived from an EMBL/GenBank/DDBJ whole genome shotgun (WGS) entry which is preliminary data.</text>
</comment>
<dbReference type="EMBL" id="AHMY02000022">
    <property type="protein sequence ID" value="EKO16649.1"/>
    <property type="molecule type" value="Genomic_DNA"/>
</dbReference>
<evidence type="ECO:0000313" key="1">
    <source>
        <dbReference type="EMBL" id="EKO16649.1"/>
    </source>
</evidence>
<dbReference type="Proteomes" id="UP000006253">
    <property type="component" value="Unassembled WGS sequence"/>
</dbReference>
<name>A0A0E2B5U0_9LEPT</name>
<sequence>MCKEFIFLKKVGIDWFLICRNYYKILKISKELNYSVKFFEVLGKTLNIIISNYCVKSLYLLGTLRYFEIDYDKVITQI</sequence>
<reference evidence="1 2" key="1">
    <citation type="submission" date="2012-10" db="EMBL/GenBank/DDBJ databases">
        <authorList>
            <person name="Harkins D.M."/>
            <person name="Durkin A.S."/>
            <person name="Brinkac L.M."/>
            <person name="Selengut J.D."/>
            <person name="Sanka R."/>
            <person name="DePew J."/>
            <person name="Purushe J."/>
            <person name="Peacock S.J."/>
            <person name="Thaipadungpanit J."/>
            <person name="Wuthiekanun V.W."/>
            <person name="Day N.P."/>
            <person name="Vinetz J.M."/>
            <person name="Sutton G.G."/>
            <person name="Nelson W.C."/>
            <person name="Fouts D.E."/>
        </authorList>
    </citation>
    <scope>NUCLEOTIDE SEQUENCE [LARGE SCALE GENOMIC DNA]</scope>
    <source>
        <strain evidence="1 2">H1</strain>
    </source>
</reference>
<protein>
    <submittedName>
        <fullName evidence="1">Uncharacterized protein</fullName>
    </submittedName>
</protein>
<organism evidence="1 2">
    <name type="scientific">Leptospira kirschneri str. H1</name>
    <dbReference type="NCBI Taxonomy" id="1049966"/>
    <lineage>
        <taxon>Bacteria</taxon>
        <taxon>Pseudomonadati</taxon>
        <taxon>Spirochaetota</taxon>
        <taxon>Spirochaetia</taxon>
        <taxon>Leptospirales</taxon>
        <taxon>Leptospiraceae</taxon>
        <taxon>Leptospira</taxon>
    </lineage>
</organism>
<gene>
    <name evidence="1" type="ORF">LEP1GSC081_2764</name>
</gene>
<accession>A0A0E2B5U0</accession>